<evidence type="ECO:0000313" key="2">
    <source>
        <dbReference type="Proteomes" id="UP000295515"/>
    </source>
</evidence>
<dbReference type="EMBL" id="SMCQ01000013">
    <property type="protein sequence ID" value="TCV98505.1"/>
    <property type="molecule type" value="Genomic_DNA"/>
</dbReference>
<dbReference type="InterPro" id="IPR008965">
    <property type="entry name" value="CBM2/CBM3_carb-bd_dom_sf"/>
</dbReference>
<dbReference type="GeneID" id="98915740"/>
<sequence>MKKLLKILVSIMVCLVIVGCQKKDDVKLNVSVEKDVVNVGDVFGGNIDFEPKDKIDNYQFGLEYNDELLEFNSDDNTLKALKAGETDIQFYAVNKKSNEKFYSNKVNITIKDKITSISATYKGKTDDGTFIDNTSLISVVGVSENGTKVDLKGWKVENPGALKTDQTSTFKIKYNELSCDLKIKCTTLSKKKYKSQCHSIGYNELARNGNKHKGELMKFTGRIIQINDISGGKGAQMRIATKGNYENVILVGYIYKDNQSRFLEKDKVTVYGECNGLYTYTSTMGAHITVPSCNAEYIDMN</sequence>
<evidence type="ECO:0008006" key="3">
    <source>
        <dbReference type="Google" id="ProtNLM"/>
    </source>
</evidence>
<evidence type="ECO:0000313" key="1">
    <source>
        <dbReference type="EMBL" id="TCV98505.1"/>
    </source>
</evidence>
<dbReference type="AlphaFoldDB" id="A0A4R3YZ14"/>
<accession>A0A4R3YZ14</accession>
<dbReference type="SUPFAM" id="SSF49384">
    <property type="entry name" value="Carbohydrate-binding domain"/>
    <property type="match status" value="1"/>
</dbReference>
<proteinExistence type="predicted"/>
<name>A0A4R3YZ14_9FIRM</name>
<gene>
    <name evidence="1" type="ORF">EDD60_11399</name>
</gene>
<dbReference type="GO" id="GO:0030246">
    <property type="term" value="F:carbohydrate binding"/>
    <property type="evidence" value="ECO:0007669"/>
    <property type="project" value="InterPro"/>
</dbReference>
<keyword evidence="2" id="KW-1185">Reference proteome</keyword>
<dbReference type="Proteomes" id="UP000295515">
    <property type="component" value="Unassembled WGS sequence"/>
</dbReference>
<comment type="caution">
    <text evidence="1">The sequence shown here is derived from an EMBL/GenBank/DDBJ whole genome shotgun (WGS) entry which is preliminary data.</text>
</comment>
<reference evidence="1 2" key="1">
    <citation type="submission" date="2019-03" db="EMBL/GenBank/DDBJ databases">
        <title>Genomic Encyclopedia of Type Strains, Phase IV (KMG-IV): sequencing the most valuable type-strain genomes for metagenomic binning, comparative biology and taxonomic classification.</title>
        <authorList>
            <person name="Goeker M."/>
        </authorList>
    </citation>
    <scope>NUCLEOTIDE SEQUENCE [LARGE SCALE GENOMIC DNA]</scope>
    <source>
        <strain evidence="1 2">DSM 29487</strain>
    </source>
</reference>
<dbReference type="RefSeq" id="WP_132226386.1">
    <property type="nucleotide sequence ID" value="NZ_JANKBF010000013.1"/>
</dbReference>
<protein>
    <recommendedName>
        <fullName evidence="3">Lipoprotein</fullName>
    </recommendedName>
</protein>
<dbReference type="PROSITE" id="PS51257">
    <property type="entry name" value="PROKAR_LIPOPROTEIN"/>
    <property type="match status" value="1"/>
</dbReference>
<organism evidence="1 2">
    <name type="scientific">Longibaculum muris</name>
    <dbReference type="NCBI Taxonomy" id="1796628"/>
    <lineage>
        <taxon>Bacteria</taxon>
        <taxon>Bacillati</taxon>
        <taxon>Bacillota</taxon>
        <taxon>Erysipelotrichia</taxon>
        <taxon>Erysipelotrichales</taxon>
        <taxon>Coprobacillaceae</taxon>
        <taxon>Longibaculum</taxon>
    </lineage>
</organism>